<reference evidence="2 3" key="1">
    <citation type="submission" date="2017-12" db="EMBL/GenBank/DDBJ databases">
        <title>Isolation and characterization of estrogens degradatiion strain Microbacterium hominis SJTG1.</title>
        <authorList>
            <person name="Xiong W."/>
            <person name="Yin C."/>
            <person name="Zheng D."/>
            <person name="Liang R."/>
        </authorList>
    </citation>
    <scope>NUCLEOTIDE SEQUENCE [LARGE SCALE GENOMIC DNA]</scope>
    <source>
        <strain evidence="2 3">SJTG1</strain>
    </source>
</reference>
<dbReference type="OrthoDB" id="5077264at2"/>
<evidence type="ECO:0000313" key="2">
    <source>
        <dbReference type="EMBL" id="AUG28436.1"/>
    </source>
</evidence>
<evidence type="ECO:0000313" key="3">
    <source>
        <dbReference type="Proteomes" id="UP000233276"/>
    </source>
</evidence>
<feature type="region of interest" description="Disordered" evidence="1">
    <location>
        <begin position="88"/>
        <end position="115"/>
    </location>
</feature>
<evidence type="ECO:0000256" key="1">
    <source>
        <dbReference type="SAM" id="MobiDB-lite"/>
    </source>
</evidence>
<dbReference type="KEGG" id="mhos:CXR34_02495"/>
<accession>A0A134DFU3</accession>
<dbReference type="EMBL" id="CP025299">
    <property type="protein sequence ID" value="AUG28436.1"/>
    <property type="molecule type" value="Genomic_DNA"/>
</dbReference>
<sequence>MPLLSEWTIARVIDWLADDDRGGDTDGHEALDAHRDTLGAIDAGIARRLRQPACPPGARTPMLVRSIATATRRHPALRALTVGDLVAGAPTDPAARQSGNGTPAAGTRSLSASPA</sequence>
<name>A0A134DFU3_9MICO</name>
<gene>
    <name evidence="2" type="ORF">CXR34_02495</name>
</gene>
<organism evidence="2 3">
    <name type="scientific">Microbacterium hominis</name>
    <dbReference type="NCBI Taxonomy" id="162426"/>
    <lineage>
        <taxon>Bacteria</taxon>
        <taxon>Bacillati</taxon>
        <taxon>Actinomycetota</taxon>
        <taxon>Actinomycetes</taxon>
        <taxon>Micrococcales</taxon>
        <taxon>Microbacteriaceae</taxon>
        <taxon>Microbacterium</taxon>
    </lineage>
</organism>
<dbReference type="Proteomes" id="UP000233276">
    <property type="component" value="Chromosome"/>
</dbReference>
<dbReference type="AlphaFoldDB" id="A0A134DFU3"/>
<proteinExistence type="predicted"/>
<dbReference type="RefSeq" id="WP_060960233.1">
    <property type="nucleotide sequence ID" value="NZ_CP025299.1"/>
</dbReference>
<protein>
    <submittedName>
        <fullName evidence="2">Uncharacterized protein</fullName>
    </submittedName>
</protein>